<sequence>MQLGTRWPFGSTPPASVPADTRARVAALEATRADGAGRTWTLTWLEGRAIAELDDGTVIDGDTLRDAAAFGDPDDEDDW</sequence>
<name>A0A918CJY3_AGRME</name>
<keyword evidence="2" id="KW-1185">Reference proteome</keyword>
<evidence type="ECO:0008006" key="3">
    <source>
        <dbReference type="Google" id="ProtNLM"/>
    </source>
</evidence>
<dbReference type="RefSeq" id="WP_189084960.1">
    <property type="nucleotide sequence ID" value="NZ_BMRJ01000001.1"/>
</dbReference>
<accession>A0A918CJY3</accession>
<evidence type="ECO:0000313" key="2">
    <source>
        <dbReference type="Proteomes" id="UP000610303"/>
    </source>
</evidence>
<dbReference type="Proteomes" id="UP000610303">
    <property type="component" value="Unassembled WGS sequence"/>
</dbReference>
<comment type="caution">
    <text evidence="1">The sequence shown here is derived from an EMBL/GenBank/DDBJ whole genome shotgun (WGS) entry which is preliminary data.</text>
</comment>
<gene>
    <name evidence="1" type="ORF">GCM10010196_18940</name>
</gene>
<reference evidence="1" key="1">
    <citation type="journal article" date="2014" name="Int. J. Syst. Evol. Microbiol.">
        <title>Complete genome sequence of Corynebacterium casei LMG S-19264T (=DSM 44701T), isolated from a smear-ripened cheese.</title>
        <authorList>
            <consortium name="US DOE Joint Genome Institute (JGI-PGF)"/>
            <person name="Walter F."/>
            <person name="Albersmeier A."/>
            <person name="Kalinowski J."/>
            <person name="Ruckert C."/>
        </authorList>
    </citation>
    <scope>NUCLEOTIDE SEQUENCE</scope>
    <source>
        <strain evidence="1">JCM 3346</strain>
    </source>
</reference>
<organism evidence="1 2">
    <name type="scientific">Agromyces mediolanus</name>
    <name type="common">Corynebacterium mediolanum</name>
    <dbReference type="NCBI Taxonomy" id="41986"/>
    <lineage>
        <taxon>Bacteria</taxon>
        <taxon>Bacillati</taxon>
        <taxon>Actinomycetota</taxon>
        <taxon>Actinomycetes</taxon>
        <taxon>Micrococcales</taxon>
        <taxon>Microbacteriaceae</taxon>
        <taxon>Agromyces</taxon>
    </lineage>
</organism>
<dbReference type="EMBL" id="BMRJ01000001">
    <property type="protein sequence ID" value="GGR25158.1"/>
    <property type="molecule type" value="Genomic_DNA"/>
</dbReference>
<protein>
    <recommendedName>
        <fullName evidence="3">Fe-S oxidoreductase</fullName>
    </recommendedName>
</protein>
<proteinExistence type="predicted"/>
<reference evidence="1" key="2">
    <citation type="submission" date="2020-09" db="EMBL/GenBank/DDBJ databases">
        <authorList>
            <person name="Sun Q."/>
            <person name="Ohkuma M."/>
        </authorList>
    </citation>
    <scope>NUCLEOTIDE SEQUENCE</scope>
    <source>
        <strain evidence="1">JCM 3346</strain>
    </source>
</reference>
<evidence type="ECO:0000313" key="1">
    <source>
        <dbReference type="EMBL" id="GGR25158.1"/>
    </source>
</evidence>
<dbReference type="AlphaFoldDB" id="A0A918CJY3"/>